<comment type="subcellular location">
    <subcellularLocation>
        <location evidence="1">Membrane</location>
        <topology evidence="1">Multi-pass membrane protein</topology>
    </subcellularLocation>
</comment>
<dbReference type="Pfam" id="PF01124">
    <property type="entry name" value="MAPEG"/>
    <property type="match status" value="1"/>
</dbReference>
<accession>A0A917GSA6</accession>
<dbReference type="GO" id="GO:0006691">
    <property type="term" value="P:leukotriene metabolic process"/>
    <property type="evidence" value="ECO:0007669"/>
    <property type="project" value="UniProtKB-ARBA"/>
</dbReference>
<dbReference type="InterPro" id="IPR050997">
    <property type="entry name" value="MAPEG"/>
</dbReference>
<evidence type="ECO:0000256" key="4">
    <source>
        <dbReference type="ARBA" id="ARBA00023136"/>
    </source>
</evidence>
<dbReference type="PANTHER" id="PTHR10250">
    <property type="entry name" value="MICROSOMAL GLUTATHIONE S-TRANSFERASE"/>
    <property type="match status" value="1"/>
</dbReference>
<comment type="caution">
    <text evidence="6">The sequence shown here is derived from an EMBL/GenBank/DDBJ whole genome shotgun (WGS) entry which is preliminary data.</text>
</comment>
<keyword evidence="2 5" id="KW-0812">Transmembrane</keyword>
<evidence type="ECO:0000313" key="6">
    <source>
        <dbReference type="EMBL" id="GGG55128.1"/>
    </source>
</evidence>
<dbReference type="GO" id="GO:0004364">
    <property type="term" value="F:glutathione transferase activity"/>
    <property type="evidence" value="ECO:0007669"/>
    <property type="project" value="TreeGrafter"/>
</dbReference>
<dbReference type="RefSeq" id="WP_068812155.1">
    <property type="nucleotide sequence ID" value="NZ_BMIY01000004.1"/>
</dbReference>
<evidence type="ECO:0000256" key="5">
    <source>
        <dbReference type="SAM" id="Phobius"/>
    </source>
</evidence>
<proteinExistence type="predicted"/>
<keyword evidence="3 5" id="KW-1133">Transmembrane helix</keyword>
<reference evidence="6" key="1">
    <citation type="journal article" date="2014" name="Int. J. Syst. Evol. Microbiol.">
        <title>Complete genome sequence of Corynebacterium casei LMG S-19264T (=DSM 44701T), isolated from a smear-ripened cheese.</title>
        <authorList>
            <consortium name="US DOE Joint Genome Institute (JGI-PGF)"/>
            <person name="Walter F."/>
            <person name="Albersmeier A."/>
            <person name="Kalinowski J."/>
            <person name="Ruckert C."/>
        </authorList>
    </citation>
    <scope>NUCLEOTIDE SEQUENCE</scope>
    <source>
        <strain evidence="6">CGMCC 1.15425</strain>
    </source>
</reference>
<evidence type="ECO:0000313" key="7">
    <source>
        <dbReference type="Proteomes" id="UP000627715"/>
    </source>
</evidence>
<organism evidence="6 7">
    <name type="scientific">Pseudohongiella nitratireducens</name>
    <dbReference type="NCBI Taxonomy" id="1768907"/>
    <lineage>
        <taxon>Bacteria</taxon>
        <taxon>Pseudomonadati</taxon>
        <taxon>Pseudomonadota</taxon>
        <taxon>Gammaproteobacteria</taxon>
        <taxon>Pseudomonadales</taxon>
        <taxon>Pseudohongiellaceae</taxon>
        <taxon>Pseudohongiella</taxon>
    </lineage>
</organism>
<dbReference type="SUPFAM" id="SSF161084">
    <property type="entry name" value="MAPEG domain-like"/>
    <property type="match status" value="1"/>
</dbReference>
<feature type="transmembrane region" description="Helical" evidence="5">
    <location>
        <begin position="6"/>
        <end position="27"/>
    </location>
</feature>
<feature type="transmembrane region" description="Helical" evidence="5">
    <location>
        <begin position="101"/>
        <end position="127"/>
    </location>
</feature>
<reference evidence="6" key="2">
    <citation type="submission" date="2020-09" db="EMBL/GenBank/DDBJ databases">
        <authorList>
            <person name="Sun Q."/>
            <person name="Zhou Y."/>
        </authorList>
    </citation>
    <scope>NUCLEOTIDE SEQUENCE</scope>
    <source>
        <strain evidence="6">CGMCC 1.15425</strain>
    </source>
</reference>
<dbReference type="EMBL" id="BMIY01000004">
    <property type="protein sequence ID" value="GGG55128.1"/>
    <property type="molecule type" value="Genomic_DNA"/>
</dbReference>
<dbReference type="Proteomes" id="UP000627715">
    <property type="component" value="Unassembled WGS sequence"/>
</dbReference>
<keyword evidence="4 5" id="KW-0472">Membrane</keyword>
<protein>
    <submittedName>
        <fullName evidence="6">Membrane protein</fullName>
    </submittedName>
</protein>
<dbReference type="GO" id="GO:0016020">
    <property type="term" value="C:membrane"/>
    <property type="evidence" value="ECO:0007669"/>
    <property type="project" value="UniProtKB-SubCell"/>
</dbReference>
<feature type="transmembrane region" description="Helical" evidence="5">
    <location>
        <begin position="73"/>
        <end position="89"/>
    </location>
</feature>
<dbReference type="InterPro" id="IPR023352">
    <property type="entry name" value="MAPEG-like_dom_sf"/>
</dbReference>
<evidence type="ECO:0000256" key="2">
    <source>
        <dbReference type="ARBA" id="ARBA00022692"/>
    </source>
</evidence>
<dbReference type="InterPro" id="IPR001129">
    <property type="entry name" value="Membr-assoc_MAPEG"/>
</dbReference>
<dbReference type="Gene3D" id="1.20.120.550">
    <property type="entry name" value="Membrane associated eicosanoid/glutathione metabolism-like domain"/>
    <property type="match status" value="1"/>
</dbReference>
<gene>
    <name evidence="6" type="ORF">GCM10011403_10250</name>
</gene>
<dbReference type="AlphaFoldDB" id="A0A917GSA6"/>
<evidence type="ECO:0000256" key="3">
    <source>
        <dbReference type="ARBA" id="ARBA00022989"/>
    </source>
</evidence>
<keyword evidence="7" id="KW-1185">Reference proteome</keyword>
<dbReference type="OrthoDB" id="464934at2"/>
<dbReference type="PANTHER" id="PTHR10250:SF15">
    <property type="entry name" value="MICROSOMAL GLUTATHIONE S-TRANSFERASE-RELATED"/>
    <property type="match status" value="1"/>
</dbReference>
<dbReference type="GO" id="GO:0004602">
    <property type="term" value="F:glutathione peroxidase activity"/>
    <property type="evidence" value="ECO:0007669"/>
    <property type="project" value="TreeGrafter"/>
</dbReference>
<name>A0A917GSA6_9GAMM</name>
<sequence>MHWVNLIAILALLQFIYFGILVGKARGKYKIDAPAVSGHPEFERYYRVQMNTLEMLVFFLPTLYLFAEYVSPLIAAGAGVIYLIGRFLYQRSYVKDPKTRSLGFALTILPSLAMALVTLIYIVMGLIV</sequence>
<evidence type="ECO:0000256" key="1">
    <source>
        <dbReference type="ARBA" id="ARBA00004141"/>
    </source>
</evidence>